<name>C5BIQ6_TERTT</name>
<evidence type="ECO:0000259" key="1">
    <source>
        <dbReference type="Pfam" id="PF06983"/>
    </source>
</evidence>
<reference evidence="2 3" key="1">
    <citation type="journal article" date="2009" name="PLoS ONE">
        <title>The complete genome of Teredinibacter turnerae T7901: an intracellular endosymbiont of marine wood-boring bivalves (shipworms).</title>
        <authorList>
            <person name="Yang J.C."/>
            <person name="Madupu R."/>
            <person name="Durkin A.S."/>
            <person name="Ekborg N.A."/>
            <person name="Pedamallu C.S."/>
            <person name="Hostetler J.B."/>
            <person name="Radune D."/>
            <person name="Toms B.S."/>
            <person name="Henrissat B."/>
            <person name="Coutinho P.M."/>
            <person name="Schwarz S."/>
            <person name="Field L."/>
            <person name="Trindade-Silva A.E."/>
            <person name="Soares C.A.G."/>
            <person name="Elshahawi S."/>
            <person name="Hanora A."/>
            <person name="Schmidt E.W."/>
            <person name="Haygood M.G."/>
            <person name="Posfai J."/>
            <person name="Benner J."/>
            <person name="Madinger C."/>
            <person name="Nove J."/>
            <person name="Anton B."/>
            <person name="Chaudhary K."/>
            <person name="Foster J."/>
            <person name="Holman A."/>
            <person name="Kumar S."/>
            <person name="Lessard P.A."/>
            <person name="Luyten Y.A."/>
            <person name="Slatko B."/>
            <person name="Wood N."/>
            <person name="Wu B."/>
            <person name="Teplitski M."/>
            <person name="Mougous J.D."/>
            <person name="Ward N."/>
            <person name="Eisen J.A."/>
            <person name="Badger J.H."/>
            <person name="Distel D.L."/>
        </authorList>
    </citation>
    <scope>NUCLEOTIDE SEQUENCE [LARGE SCALE GENOMIC DNA]</scope>
    <source>
        <strain evidence="3">ATCC 39867 / T7901</strain>
    </source>
</reference>
<dbReference type="SUPFAM" id="SSF54593">
    <property type="entry name" value="Glyoxalase/Bleomycin resistance protein/Dihydroxybiphenyl dioxygenase"/>
    <property type="match status" value="1"/>
</dbReference>
<dbReference type="CDD" id="cd06588">
    <property type="entry name" value="PhnB_like"/>
    <property type="match status" value="1"/>
</dbReference>
<dbReference type="OrthoDB" id="9795306at2"/>
<dbReference type="eggNOG" id="COG2764">
    <property type="taxonomic scope" value="Bacteria"/>
</dbReference>
<evidence type="ECO:0000313" key="2">
    <source>
        <dbReference type="EMBL" id="ACR10823.1"/>
    </source>
</evidence>
<dbReference type="InterPro" id="IPR028973">
    <property type="entry name" value="PhnB-like"/>
</dbReference>
<proteinExistence type="predicted"/>
<dbReference type="STRING" id="377629.TERTU_2029"/>
<accession>C5BIQ6</accession>
<sequence length="134" mass="14957">MKLSTYLLFDGSCKPAMEYYASVLGGELNIYLVGESPMKDMFPESMHHLVVNSTIVSDSFKLSASDFLRTSEEFVQGNNLSLYIDSGSAEDIKKIYSRLTEDAQITDPLAEHPFGLFGALQDKFGVCWKFHAVL</sequence>
<dbReference type="EMBL" id="CP001614">
    <property type="protein sequence ID" value="ACR10823.1"/>
    <property type="molecule type" value="Genomic_DNA"/>
</dbReference>
<dbReference type="HOGENOM" id="CLU_046006_17_4_6"/>
<dbReference type="RefSeq" id="WP_015816935.1">
    <property type="nucleotide sequence ID" value="NC_012997.1"/>
</dbReference>
<protein>
    <recommendedName>
        <fullName evidence="1">PhnB-like domain-containing protein</fullName>
    </recommendedName>
</protein>
<organism evidence="2 3">
    <name type="scientific">Teredinibacter turnerae (strain ATCC 39867 / T7901)</name>
    <dbReference type="NCBI Taxonomy" id="377629"/>
    <lineage>
        <taxon>Bacteria</taxon>
        <taxon>Pseudomonadati</taxon>
        <taxon>Pseudomonadota</taxon>
        <taxon>Gammaproteobacteria</taxon>
        <taxon>Cellvibrionales</taxon>
        <taxon>Cellvibrionaceae</taxon>
        <taxon>Teredinibacter</taxon>
    </lineage>
</organism>
<keyword evidence="3" id="KW-1185">Reference proteome</keyword>
<dbReference type="Gene3D" id="3.10.180.10">
    <property type="entry name" value="2,3-Dihydroxybiphenyl 1,2-Dioxygenase, domain 1"/>
    <property type="match status" value="1"/>
</dbReference>
<dbReference type="AlphaFoldDB" id="C5BIQ6"/>
<feature type="domain" description="PhnB-like" evidence="1">
    <location>
        <begin position="2"/>
        <end position="129"/>
    </location>
</feature>
<dbReference type="Pfam" id="PF06983">
    <property type="entry name" value="3-dmu-9_3-mt"/>
    <property type="match status" value="1"/>
</dbReference>
<evidence type="ECO:0000313" key="3">
    <source>
        <dbReference type="Proteomes" id="UP000009080"/>
    </source>
</evidence>
<gene>
    <name evidence="2" type="ordered locus">TERTU_2029</name>
</gene>
<dbReference type="Proteomes" id="UP000009080">
    <property type="component" value="Chromosome"/>
</dbReference>
<dbReference type="InterPro" id="IPR029068">
    <property type="entry name" value="Glyas_Bleomycin-R_OHBP_Dase"/>
</dbReference>
<dbReference type="KEGG" id="ttu:TERTU_2029"/>
<dbReference type="PANTHER" id="PTHR33990:SF1">
    <property type="entry name" value="PROTEIN YJDN"/>
    <property type="match status" value="1"/>
</dbReference>
<dbReference type="PANTHER" id="PTHR33990">
    <property type="entry name" value="PROTEIN YJDN-RELATED"/>
    <property type="match status" value="1"/>
</dbReference>